<dbReference type="AlphaFoldDB" id="A0A7S2I332"/>
<feature type="compositionally biased region" description="Acidic residues" evidence="1">
    <location>
        <begin position="96"/>
        <end position="111"/>
    </location>
</feature>
<sequence length="666" mass="73386">MKDLYNSRNSAAGSAIAVAVFLSVLSTAASFVPAARKLCLNKNHNQQLNVLDKTAFSRVPDSVGGGWMGAVSASRSGRQIRMEGGSKSTRLHLTYDDDEDDEDEGLYDGSIGDDLEEDEDEYIGGGSGIVLDDKIDAISWLPSVHKFLDNASPKASTRGSSNRRRIDISSNKAKKNKANNPTKITSIRKDAKVMPLLAISSKEIHIPHSEHSLSIGSPRYVELFEHVLDSKRLDGEPEFAVTICHPTKDGVFAQYGVIFRVLDFMEVDGNDSLGDNADENMDVIVDFALSDLGSGDNDMIEDDGDLLDGMANGGRSSSSKAKYIAHHEVVGIVKIHQVLNPEDWKKKDTYLRVEATVVDDIVPSSSSSKGVGGQSKVASISLGESFLGGPLGSSPSSRDDESSSSPVDDILTLHENFSELVTLQHKLNEDVKFSKSSVDTFSQGVILASSATDKSASSQGFWITIMSWQQYTEQRILARHAELLSDFQDHLMDYLGPDAPESIDIADLPIYLREEATEVERRVKRELGPLRMELGLSLQTLLEARDHEGRIKILNSLIKAELQRLRTKKSMRAIFGSDDSTTISSSWEGNVDDEEEPIDNFDDVPMSIMERKITEEARLVEQMRDRLTLQFGGANSRGDEVERRAEEVERPSQHSVFYDDMGDAFQ</sequence>
<feature type="region of interest" description="Disordered" evidence="1">
    <location>
        <begin position="83"/>
        <end position="111"/>
    </location>
</feature>
<gene>
    <name evidence="2" type="ORF">HTAM1171_LOCUS9310</name>
</gene>
<dbReference type="EMBL" id="HBGV01015115">
    <property type="protein sequence ID" value="CAD9507627.1"/>
    <property type="molecule type" value="Transcribed_RNA"/>
</dbReference>
<name>A0A7S2I332_9STRA</name>
<protein>
    <submittedName>
        <fullName evidence="2">Uncharacterized protein</fullName>
    </submittedName>
</protein>
<reference evidence="2" key="1">
    <citation type="submission" date="2021-01" db="EMBL/GenBank/DDBJ databases">
        <authorList>
            <person name="Corre E."/>
            <person name="Pelletier E."/>
            <person name="Niang G."/>
            <person name="Scheremetjew M."/>
            <person name="Finn R."/>
            <person name="Kale V."/>
            <person name="Holt S."/>
            <person name="Cochrane G."/>
            <person name="Meng A."/>
            <person name="Brown T."/>
            <person name="Cohen L."/>
        </authorList>
    </citation>
    <scope>NUCLEOTIDE SEQUENCE</scope>
    <source>
        <strain evidence="2">CCMP826</strain>
    </source>
</reference>
<proteinExistence type="predicted"/>
<organism evidence="2">
    <name type="scientific">Helicotheca tamesis</name>
    <dbReference type="NCBI Taxonomy" id="374047"/>
    <lineage>
        <taxon>Eukaryota</taxon>
        <taxon>Sar</taxon>
        <taxon>Stramenopiles</taxon>
        <taxon>Ochrophyta</taxon>
        <taxon>Bacillariophyta</taxon>
        <taxon>Mediophyceae</taxon>
        <taxon>Lithodesmiophycidae</taxon>
        <taxon>Lithodesmiales</taxon>
        <taxon>Lithodesmiaceae</taxon>
        <taxon>Helicotheca</taxon>
    </lineage>
</organism>
<feature type="region of interest" description="Disordered" evidence="1">
    <location>
        <begin position="151"/>
        <end position="179"/>
    </location>
</feature>
<evidence type="ECO:0000313" key="2">
    <source>
        <dbReference type="EMBL" id="CAD9507627.1"/>
    </source>
</evidence>
<evidence type="ECO:0000256" key="1">
    <source>
        <dbReference type="SAM" id="MobiDB-lite"/>
    </source>
</evidence>
<feature type="region of interest" description="Disordered" evidence="1">
    <location>
        <begin position="632"/>
        <end position="666"/>
    </location>
</feature>
<feature type="compositionally biased region" description="Basic and acidic residues" evidence="1">
    <location>
        <begin position="637"/>
        <end position="652"/>
    </location>
</feature>
<accession>A0A7S2I332</accession>